<accession>A0ABM7MZK5</accession>
<dbReference type="SMART" id="SM00822">
    <property type="entry name" value="PKS_KR"/>
    <property type="match status" value="1"/>
</dbReference>
<evidence type="ECO:0000313" key="3">
    <source>
        <dbReference type="EMBL" id="BCQ34643.1"/>
    </source>
</evidence>
<proteinExistence type="inferred from homology"/>
<dbReference type="Gene3D" id="3.40.50.720">
    <property type="entry name" value="NAD(P)-binding Rossmann-like Domain"/>
    <property type="match status" value="1"/>
</dbReference>
<dbReference type="InterPro" id="IPR051783">
    <property type="entry name" value="NAD(P)-dependent_oxidoreduct"/>
</dbReference>
<dbReference type="Proteomes" id="UP000677515">
    <property type="component" value="Chromosome"/>
</dbReference>
<dbReference type="RefSeq" id="WP_213202325.1">
    <property type="nucleotide sequence ID" value="NZ_AP024329.1"/>
</dbReference>
<evidence type="ECO:0000259" key="2">
    <source>
        <dbReference type="SMART" id="SM00822"/>
    </source>
</evidence>
<keyword evidence="4" id="KW-1185">Reference proteome</keyword>
<feature type="domain" description="Ketoreductase" evidence="2">
    <location>
        <begin position="3"/>
        <end position="154"/>
    </location>
</feature>
<evidence type="ECO:0000313" key="4">
    <source>
        <dbReference type="Proteomes" id="UP000677515"/>
    </source>
</evidence>
<dbReference type="InterPro" id="IPR001509">
    <property type="entry name" value="Epimerase_deHydtase"/>
</dbReference>
<dbReference type="Pfam" id="PF01370">
    <property type="entry name" value="Epimerase"/>
    <property type="match status" value="1"/>
</dbReference>
<name>A0ABM7MZK5_ERWRD</name>
<gene>
    <name evidence="3" type="ORF">ERHA53_19860</name>
</gene>
<dbReference type="InterPro" id="IPR036291">
    <property type="entry name" value="NAD(P)-bd_dom_sf"/>
</dbReference>
<protein>
    <submittedName>
        <fullName evidence="3">Short-chain dehydrogenase</fullName>
    </submittedName>
</protein>
<sequence length="303" mass="33432">MPVTIALTGMTGFIGRHIAENLLARGFAVRALTRSKADKTSVNNLTWITGDLDNPDALSELVYGAESVVHCAGQVRGHKEAIFTHCNVTGSLQLLQAAKKSGHIKRFLFMSSLAARHPGLSWYAHSKYVAEQQLTARAADMTLGIFRPTAVYGPGDKELKPLFTWLLRGVLPQMGASDARLSFIHVSDLAGAVGQWLVAEPQPTLPYELCDGNSYSWQRLQQIGENVRNGRVRLITVPFPVLNLMADISQVSSRLSGKEPMLTRSKIHELTHPDWSASHLSLSRHIHWSPMISLIHALREGLF</sequence>
<dbReference type="PANTHER" id="PTHR48079:SF6">
    <property type="entry name" value="NAD(P)-BINDING DOMAIN-CONTAINING PROTEIN-RELATED"/>
    <property type="match status" value="1"/>
</dbReference>
<evidence type="ECO:0000256" key="1">
    <source>
        <dbReference type="ARBA" id="ARBA00006484"/>
    </source>
</evidence>
<reference evidence="3 4" key="1">
    <citation type="submission" date="2021-01" db="EMBL/GenBank/DDBJ databases">
        <title>Complete genome sequence of Erwinia rhapontici MAFF 311153.</title>
        <authorList>
            <person name="Morohoshi T."/>
            <person name="Someya N."/>
        </authorList>
    </citation>
    <scope>NUCLEOTIDE SEQUENCE [LARGE SCALE GENOMIC DNA]</scope>
    <source>
        <strain evidence="3 4">MAFF 311153</strain>
    </source>
</reference>
<organism evidence="3 4">
    <name type="scientific">Erwinia rhapontici</name>
    <name type="common">Pectobacterium rhapontici</name>
    <dbReference type="NCBI Taxonomy" id="55212"/>
    <lineage>
        <taxon>Bacteria</taxon>
        <taxon>Pseudomonadati</taxon>
        <taxon>Pseudomonadota</taxon>
        <taxon>Gammaproteobacteria</taxon>
        <taxon>Enterobacterales</taxon>
        <taxon>Erwiniaceae</taxon>
        <taxon>Erwinia</taxon>
    </lineage>
</organism>
<dbReference type="PANTHER" id="PTHR48079">
    <property type="entry name" value="PROTEIN YEEZ"/>
    <property type="match status" value="1"/>
</dbReference>
<dbReference type="InterPro" id="IPR057326">
    <property type="entry name" value="KR_dom"/>
</dbReference>
<comment type="similarity">
    <text evidence="1">Belongs to the short-chain dehydrogenases/reductases (SDR) family.</text>
</comment>
<dbReference type="SUPFAM" id="SSF51735">
    <property type="entry name" value="NAD(P)-binding Rossmann-fold domains"/>
    <property type="match status" value="1"/>
</dbReference>
<dbReference type="EMBL" id="AP024329">
    <property type="protein sequence ID" value="BCQ34643.1"/>
    <property type="molecule type" value="Genomic_DNA"/>
</dbReference>